<dbReference type="Proteomes" id="UP000017747">
    <property type="component" value="Unassembled WGS sequence"/>
</dbReference>
<organism evidence="1 2">
    <name type="scientific">Youngiibacter fragilis 232.1</name>
    <dbReference type="NCBI Taxonomy" id="994573"/>
    <lineage>
        <taxon>Bacteria</taxon>
        <taxon>Bacillati</taxon>
        <taxon>Bacillota</taxon>
        <taxon>Clostridia</taxon>
        <taxon>Eubacteriales</taxon>
        <taxon>Clostridiaceae</taxon>
        <taxon>Youngiibacter</taxon>
    </lineage>
</organism>
<sequence length="148" mass="16327">MSIAILKSALSVLARLGILDRLILAGEPAAVLLRKETDFQGIFKEIPFLIEKPFSMPKADIHEAFRADGFDYLEDCYGNLSTFHKDETRVEFHTGLSGSSRAKVIQVPSLGLNIMAARKYNRLFEDTSEISFDGITLRITGAASSGDE</sequence>
<dbReference type="RefSeq" id="WP_023387263.1">
    <property type="nucleotide sequence ID" value="NZ_AXUN02000014.1"/>
</dbReference>
<dbReference type="STRING" id="994573.T472_0201040"/>
<name>V7I9D0_9CLOT</name>
<dbReference type="EMBL" id="AXUN02000014">
    <property type="protein sequence ID" value="ETA82443.1"/>
    <property type="molecule type" value="Genomic_DNA"/>
</dbReference>
<comment type="caution">
    <text evidence="1">The sequence shown here is derived from an EMBL/GenBank/DDBJ whole genome shotgun (WGS) entry which is preliminary data.</text>
</comment>
<evidence type="ECO:0000313" key="2">
    <source>
        <dbReference type="Proteomes" id="UP000017747"/>
    </source>
</evidence>
<accession>V7I9D0</accession>
<proteinExistence type="predicted"/>
<keyword evidence="2" id="KW-1185">Reference proteome</keyword>
<dbReference type="AlphaFoldDB" id="V7I9D0"/>
<reference evidence="1 2" key="1">
    <citation type="journal article" date="2014" name="Genome Announc.">
        <title>Genome Sequence of Youngiibacter fragilis, the Type Strain of the Genus Youngiibacter.</title>
        <authorList>
            <person name="Wawrik C.B."/>
            <person name="Callaghan A.V."/>
            <person name="Stamps B.W."/>
            <person name="Wawrik B."/>
        </authorList>
    </citation>
    <scope>NUCLEOTIDE SEQUENCE [LARGE SCALE GENOMIC DNA]</scope>
    <source>
        <strain evidence="1 2">232.1</strain>
    </source>
</reference>
<evidence type="ECO:0000313" key="1">
    <source>
        <dbReference type="EMBL" id="ETA82443.1"/>
    </source>
</evidence>
<gene>
    <name evidence="1" type="ORF">T472_0201040</name>
</gene>
<protein>
    <submittedName>
        <fullName evidence="1">Uncharacterized protein</fullName>
    </submittedName>
</protein>